<evidence type="ECO:0000256" key="2">
    <source>
        <dbReference type="ARBA" id="ARBA00006171"/>
    </source>
</evidence>
<dbReference type="InterPro" id="IPR041492">
    <property type="entry name" value="HAD_2"/>
</dbReference>
<dbReference type="SFLD" id="SFLDG01129">
    <property type="entry name" value="C1.5:_HAD__Beta-PGM__Phosphata"/>
    <property type="match status" value="1"/>
</dbReference>
<comment type="similarity">
    <text evidence="2">Belongs to the HAD-like hydrolase superfamily. CbbY/CbbZ/Gph/YieH family.</text>
</comment>
<sequence>MKKAVIFDMDGVLIDSETFYFERRMDFFQAKGIRPGSVQLKDYVGKSEEQTWRMLVPDDDQKRYMLRREYAEFRDKNRIDFTKALRDSVPIVLSTLQSQGITMALASSSPRSEINLMLEDCQLRDYFSFVISGEELQESKPHPEIYLLSKEALGCERNLAVEDSTLGIASAKSAGLYTAALKQPFPMNQEAADVVINQLEELLELV</sequence>
<dbReference type="Gene3D" id="1.10.150.240">
    <property type="entry name" value="Putative phosphatase, domain 2"/>
    <property type="match status" value="1"/>
</dbReference>
<dbReference type="InterPro" id="IPR023198">
    <property type="entry name" value="PGP-like_dom2"/>
</dbReference>
<dbReference type="InterPro" id="IPR036412">
    <property type="entry name" value="HAD-like_sf"/>
</dbReference>
<dbReference type="Gene3D" id="3.40.50.1000">
    <property type="entry name" value="HAD superfamily/HAD-like"/>
    <property type="match status" value="1"/>
</dbReference>
<reference evidence="7" key="1">
    <citation type="submission" date="2019-02" db="EMBL/GenBank/DDBJ databases">
        <title>Draft genome sequence of Enterococcus sp. Gos25-1.</title>
        <authorList>
            <person name="Tanaka N."/>
            <person name="Shiwa Y."/>
            <person name="Fujita N."/>
        </authorList>
    </citation>
    <scope>NUCLEOTIDE SEQUENCE [LARGE SCALE GENOMIC DNA]</scope>
    <source>
        <strain evidence="7">Gos25-1</strain>
    </source>
</reference>
<evidence type="ECO:0000313" key="6">
    <source>
        <dbReference type="EMBL" id="GCF94408.1"/>
    </source>
</evidence>
<dbReference type="RefSeq" id="WP_146622828.1">
    <property type="nucleotide sequence ID" value="NZ_BJCC01000017.1"/>
</dbReference>
<keyword evidence="7" id="KW-1185">Reference proteome</keyword>
<evidence type="ECO:0000256" key="5">
    <source>
        <dbReference type="ARBA" id="ARBA00023277"/>
    </source>
</evidence>
<dbReference type="Pfam" id="PF13419">
    <property type="entry name" value="HAD_2"/>
    <property type="match status" value="1"/>
</dbReference>
<dbReference type="SUPFAM" id="SSF56784">
    <property type="entry name" value="HAD-like"/>
    <property type="match status" value="1"/>
</dbReference>
<dbReference type="PRINTS" id="PR00413">
    <property type="entry name" value="HADHALOGNASE"/>
</dbReference>
<dbReference type="Proteomes" id="UP000290567">
    <property type="component" value="Unassembled WGS sequence"/>
</dbReference>
<comment type="cofactor">
    <cofactor evidence="1">
        <name>Mg(2+)</name>
        <dbReference type="ChEBI" id="CHEBI:18420"/>
    </cofactor>
</comment>
<keyword evidence="5" id="KW-0119">Carbohydrate metabolism</keyword>
<dbReference type="SFLD" id="SFLDG01135">
    <property type="entry name" value="C1.5.6:_HAD__Beta-PGM__Phospha"/>
    <property type="match status" value="1"/>
</dbReference>
<keyword evidence="4" id="KW-0460">Magnesium</keyword>
<organism evidence="6 7">
    <name type="scientific">Enterococcus florum</name>
    <dbReference type="NCBI Taxonomy" id="2480627"/>
    <lineage>
        <taxon>Bacteria</taxon>
        <taxon>Bacillati</taxon>
        <taxon>Bacillota</taxon>
        <taxon>Bacilli</taxon>
        <taxon>Lactobacillales</taxon>
        <taxon>Enterococcaceae</taxon>
        <taxon>Enterococcus</taxon>
    </lineage>
</organism>
<evidence type="ECO:0000256" key="4">
    <source>
        <dbReference type="ARBA" id="ARBA00022842"/>
    </source>
</evidence>
<dbReference type="GO" id="GO:0003824">
    <property type="term" value="F:catalytic activity"/>
    <property type="evidence" value="ECO:0007669"/>
    <property type="project" value="UniProtKB-ARBA"/>
</dbReference>
<accession>A0A4P5PE68</accession>
<dbReference type="InterPro" id="IPR023214">
    <property type="entry name" value="HAD_sf"/>
</dbReference>
<keyword evidence="3" id="KW-0479">Metal-binding</keyword>
<dbReference type="AlphaFoldDB" id="A0A4P5PE68"/>
<dbReference type="EMBL" id="BJCC01000017">
    <property type="protein sequence ID" value="GCF94408.1"/>
    <property type="molecule type" value="Genomic_DNA"/>
</dbReference>
<dbReference type="InterPro" id="IPR051600">
    <property type="entry name" value="Beta-PGM-like"/>
</dbReference>
<dbReference type="NCBIfam" id="TIGR01509">
    <property type="entry name" value="HAD-SF-IA-v3"/>
    <property type="match status" value="1"/>
</dbReference>
<gene>
    <name evidence="6" type="ORF">NRIC_22990</name>
</gene>
<dbReference type="NCBIfam" id="TIGR01549">
    <property type="entry name" value="HAD-SF-IA-v1"/>
    <property type="match status" value="1"/>
</dbReference>
<name>A0A4P5PE68_9ENTE</name>
<protein>
    <submittedName>
        <fullName evidence="6">Haloacid dehalogenase</fullName>
    </submittedName>
</protein>
<dbReference type="GO" id="GO:0046872">
    <property type="term" value="F:metal ion binding"/>
    <property type="evidence" value="ECO:0007669"/>
    <property type="project" value="UniProtKB-KW"/>
</dbReference>
<comment type="caution">
    <text evidence="6">The sequence shown here is derived from an EMBL/GenBank/DDBJ whole genome shotgun (WGS) entry which is preliminary data.</text>
</comment>
<evidence type="ECO:0000256" key="1">
    <source>
        <dbReference type="ARBA" id="ARBA00001946"/>
    </source>
</evidence>
<dbReference type="PANTHER" id="PTHR46193">
    <property type="entry name" value="6-PHOSPHOGLUCONATE PHOSPHATASE"/>
    <property type="match status" value="1"/>
</dbReference>
<evidence type="ECO:0000256" key="3">
    <source>
        <dbReference type="ARBA" id="ARBA00022723"/>
    </source>
</evidence>
<dbReference type="SFLD" id="SFLDS00003">
    <property type="entry name" value="Haloacid_Dehalogenase"/>
    <property type="match status" value="1"/>
</dbReference>
<dbReference type="OrthoDB" id="9797743at2"/>
<evidence type="ECO:0000313" key="7">
    <source>
        <dbReference type="Proteomes" id="UP000290567"/>
    </source>
</evidence>
<dbReference type="PANTHER" id="PTHR46193:SF18">
    <property type="entry name" value="HEXITOL PHOSPHATASE B"/>
    <property type="match status" value="1"/>
</dbReference>
<proteinExistence type="inferred from homology"/>
<dbReference type="InterPro" id="IPR006439">
    <property type="entry name" value="HAD-SF_hydro_IA"/>
</dbReference>